<dbReference type="GeneID" id="57347023"/>
<reference evidence="1 2" key="1">
    <citation type="submission" date="2020-05" db="EMBL/GenBank/DDBJ databases">
        <title>Whole Genome Sequences of Enterobacteriales Associated with the International Space Station.</title>
        <authorList>
            <person name="Bharadwaj A."/>
            <person name="Daudu R."/>
            <person name="Singh N."/>
            <person name="Wood J."/>
            <person name="Debieu M."/>
            <person name="Mason C."/>
            <person name="Wang C."/>
            <person name="Venkateswaran K."/>
        </authorList>
    </citation>
    <scope>NUCLEOTIDE SEQUENCE [LARGE SCALE GENOMIC DNA]</scope>
    <source>
        <strain evidence="1 2">IF5SW-B1</strain>
    </source>
</reference>
<dbReference type="EMBL" id="JABWPM010000025">
    <property type="protein sequence ID" value="NUY98354.1"/>
    <property type="molecule type" value="Genomic_DNA"/>
</dbReference>
<dbReference type="RefSeq" id="WP_164092203.1">
    <property type="nucleotide sequence ID" value="NZ_JABWPE010000025.1"/>
</dbReference>
<sequence>MSLTYFLWQIDQYGYEIIFNRLCRMWQQSTGSVPEPFYDAFELLDELHIQ</sequence>
<gene>
    <name evidence="1" type="ORF">HU668_18015</name>
</gene>
<organism evidence="1 2">
    <name type="scientific">Pantoea brenneri</name>
    <dbReference type="NCBI Taxonomy" id="472694"/>
    <lineage>
        <taxon>Bacteria</taxon>
        <taxon>Pseudomonadati</taxon>
        <taxon>Pseudomonadota</taxon>
        <taxon>Gammaproteobacteria</taxon>
        <taxon>Enterobacterales</taxon>
        <taxon>Erwiniaceae</taxon>
        <taxon>Pantoea</taxon>
    </lineage>
</organism>
<evidence type="ECO:0000313" key="2">
    <source>
        <dbReference type="Proteomes" id="UP000566985"/>
    </source>
</evidence>
<name>A0A7Y6TTJ1_9GAMM</name>
<comment type="caution">
    <text evidence="1">The sequence shown here is derived from an EMBL/GenBank/DDBJ whole genome shotgun (WGS) entry which is preliminary data.</text>
</comment>
<proteinExistence type="predicted"/>
<dbReference type="AlphaFoldDB" id="A0A7Y6TTJ1"/>
<protein>
    <submittedName>
        <fullName evidence="1">Uncharacterized protein</fullName>
    </submittedName>
</protein>
<evidence type="ECO:0000313" key="1">
    <source>
        <dbReference type="EMBL" id="NUY98354.1"/>
    </source>
</evidence>
<dbReference type="Proteomes" id="UP000566985">
    <property type="component" value="Unassembled WGS sequence"/>
</dbReference>
<accession>A0A7Y6TTJ1</accession>